<evidence type="ECO:0000256" key="4">
    <source>
        <dbReference type="ARBA" id="ARBA00022519"/>
    </source>
</evidence>
<dbReference type="NCBIfam" id="TIGR01007">
    <property type="entry name" value="eps_fam"/>
    <property type="match status" value="1"/>
</dbReference>
<feature type="domain" description="AAA+ ATPase" evidence="16">
    <location>
        <begin position="588"/>
        <end position="752"/>
    </location>
</feature>
<dbReference type="Pfam" id="PF13614">
    <property type="entry name" value="AAA_31"/>
    <property type="match status" value="1"/>
</dbReference>
<dbReference type="CDD" id="cd05387">
    <property type="entry name" value="BY-kinase"/>
    <property type="match status" value="1"/>
</dbReference>
<evidence type="ECO:0000256" key="13">
    <source>
        <dbReference type="ARBA" id="ARBA00053015"/>
    </source>
</evidence>
<proteinExistence type="inferred from homology"/>
<keyword evidence="6 15" id="KW-0812">Transmembrane</keyword>
<evidence type="ECO:0000313" key="17">
    <source>
        <dbReference type="EMBL" id="MDR5891918.1"/>
    </source>
</evidence>
<evidence type="ECO:0000256" key="7">
    <source>
        <dbReference type="ARBA" id="ARBA00022741"/>
    </source>
</evidence>
<comment type="catalytic activity">
    <reaction evidence="13">
        <text>L-tyrosyl-[protein] + ATP = O-phospho-L-tyrosyl-[protein] + ADP + H(+)</text>
        <dbReference type="Rhea" id="RHEA:10596"/>
        <dbReference type="Rhea" id="RHEA-COMP:10136"/>
        <dbReference type="Rhea" id="RHEA-COMP:20101"/>
        <dbReference type="ChEBI" id="CHEBI:15378"/>
        <dbReference type="ChEBI" id="CHEBI:30616"/>
        <dbReference type="ChEBI" id="CHEBI:46858"/>
        <dbReference type="ChEBI" id="CHEBI:61978"/>
        <dbReference type="ChEBI" id="CHEBI:456216"/>
    </reaction>
</comment>
<evidence type="ECO:0000256" key="10">
    <source>
        <dbReference type="ARBA" id="ARBA00022989"/>
    </source>
</evidence>
<keyword evidence="4" id="KW-0997">Cell inner membrane</keyword>
<keyword evidence="11 15" id="KW-0472">Membrane</keyword>
<evidence type="ECO:0000256" key="5">
    <source>
        <dbReference type="ARBA" id="ARBA00022679"/>
    </source>
</evidence>
<dbReference type="InterPro" id="IPR032807">
    <property type="entry name" value="GNVR"/>
</dbReference>
<organism evidence="17 18">
    <name type="scientific">Halomonas mongoliensis</name>
    <dbReference type="NCBI Taxonomy" id="321265"/>
    <lineage>
        <taxon>Bacteria</taxon>
        <taxon>Pseudomonadati</taxon>
        <taxon>Pseudomonadota</taxon>
        <taxon>Gammaproteobacteria</taxon>
        <taxon>Oceanospirillales</taxon>
        <taxon>Halomonadaceae</taxon>
        <taxon>Halomonas</taxon>
    </lineage>
</organism>
<sequence>MEALDLARLFGLMLDHKWLIFTITLVFAIAGTGYAVLATPIYQGDALVQVERRSSVSPLGDLANVMGEAVSTPESSTAAEVQILQSRMVLGQVVERTGIDTAVVPKRLPLVGNYVQRNNIQRPHFATTDVNLAGWMPDRIELPEFIQSSPSVPEALKGGVSVPEWLRNWFSLPDFLSARSAVWGGESLRLGRFEVADHYRGIPLVVRVLQGGYYSLTLMDDAPRLLGEGIVGELSGFEGDDIQLRIAELNAAPGAEFSLIKHKVPSAIRQLGSRLMVSEVSSGRTASTGILRLSLTGTDPAEIRRSLDAVAETFLTQNVQRQSAEAEQSLLFLEEQAPELRTQLAAAEERLNQYRVERDSVDLTSEAQAAVQQFIDLESRLSELEFEEAALAQRYTASHPSYQSLLRQKRQLQEERDRLNAKVNELPAAQQEVVRRTRDVEVTQAIYVNVLNKMQELEVARAGTVGNVRIIDSALVGEFPIEPRKRLIVVMATLLGGILAVGIVLIRGLLNRGVEAPEQLEDAGLPVYAAIPLSEEQKKLVKRIKHRRDREGSDVVSGILAEQAPADTSSEALRGLRTSLHFAMLEARNNRLMITGPSPGIGKSFVSINLAAICAQAGQRVLVVDADMRKGHLHHAFADHSAGGLSEFLGDQLSLDEVIRSSGIEGLDYVARGTAPPNPSELLMTAAFSRFLESVGERYDLVILDTPPVLAVTDATVVGAQCGTALLVARFQVNPLREMQIARRRLESGGVTVKGAILNAMERKAAASYGYGYYQYAYR</sequence>
<dbReference type="InterPro" id="IPR050445">
    <property type="entry name" value="Bact_polysacc_biosynth/exp"/>
</dbReference>
<dbReference type="GO" id="GO:0004715">
    <property type="term" value="F:non-membrane spanning protein tyrosine kinase activity"/>
    <property type="evidence" value="ECO:0007669"/>
    <property type="project" value="UniProtKB-EC"/>
</dbReference>
<comment type="similarity">
    <text evidence="2">Belongs to the etk/wzc family.</text>
</comment>
<evidence type="ECO:0000313" key="18">
    <source>
        <dbReference type="Proteomes" id="UP001252270"/>
    </source>
</evidence>
<keyword evidence="8" id="KW-0418">Kinase</keyword>
<evidence type="ECO:0000256" key="1">
    <source>
        <dbReference type="ARBA" id="ARBA00004429"/>
    </source>
</evidence>
<evidence type="ECO:0000256" key="14">
    <source>
        <dbReference type="SAM" id="Coils"/>
    </source>
</evidence>
<evidence type="ECO:0000256" key="12">
    <source>
        <dbReference type="ARBA" id="ARBA00023137"/>
    </source>
</evidence>
<evidence type="ECO:0000256" key="11">
    <source>
        <dbReference type="ARBA" id="ARBA00023136"/>
    </source>
</evidence>
<dbReference type="InterPro" id="IPR025669">
    <property type="entry name" value="AAA_dom"/>
</dbReference>
<keyword evidence="9" id="KW-0067">ATP-binding</keyword>
<evidence type="ECO:0000256" key="9">
    <source>
        <dbReference type="ARBA" id="ARBA00022840"/>
    </source>
</evidence>
<keyword evidence="5 17" id="KW-0808">Transferase</keyword>
<keyword evidence="12" id="KW-0829">Tyrosine-protein kinase</keyword>
<keyword evidence="3" id="KW-1003">Cell membrane</keyword>
<comment type="caution">
    <text evidence="17">The sequence shown here is derived from an EMBL/GenBank/DDBJ whole genome shotgun (WGS) entry which is preliminary data.</text>
</comment>
<dbReference type="Proteomes" id="UP001252270">
    <property type="component" value="Unassembled WGS sequence"/>
</dbReference>
<dbReference type="SMART" id="SM00382">
    <property type="entry name" value="AAA"/>
    <property type="match status" value="1"/>
</dbReference>
<evidence type="ECO:0000259" key="16">
    <source>
        <dbReference type="SMART" id="SM00382"/>
    </source>
</evidence>
<dbReference type="EC" id="2.7.10.2" evidence="17"/>
<accession>A0ABU1GIS8</accession>
<feature type="coiled-coil region" evidence="14">
    <location>
        <begin position="316"/>
        <end position="364"/>
    </location>
</feature>
<evidence type="ECO:0000256" key="8">
    <source>
        <dbReference type="ARBA" id="ARBA00022777"/>
    </source>
</evidence>
<dbReference type="PANTHER" id="PTHR32309:SF32">
    <property type="entry name" value="TYROSINE-PROTEIN KINASE ETK-RELATED"/>
    <property type="match status" value="1"/>
</dbReference>
<gene>
    <name evidence="17" type="ORF">QC820_03755</name>
</gene>
<evidence type="ECO:0000256" key="3">
    <source>
        <dbReference type="ARBA" id="ARBA00022475"/>
    </source>
</evidence>
<keyword evidence="14" id="KW-0175">Coiled coil</keyword>
<feature type="transmembrane region" description="Helical" evidence="15">
    <location>
        <begin position="18"/>
        <end position="37"/>
    </location>
</feature>
<dbReference type="PANTHER" id="PTHR32309">
    <property type="entry name" value="TYROSINE-PROTEIN KINASE"/>
    <property type="match status" value="1"/>
</dbReference>
<evidence type="ECO:0000256" key="15">
    <source>
        <dbReference type="SAM" id="Phobius"/>
    </source>
</evidence>
<dbReference type="InterPro" id="IPR005702">
    <property type="entry name" value="Wzc-like_C"/>
</dbReference>
<dbReference type="InterPro" id="IPR003593">
    <property type="entry name" value="AAA+_ATPase"/>
</dbReference>
<evidence type="ECO:0000256" key="2">
    <source>
        <dbReference type="ARBA" id="ARBA00008883"/>
    </source>
</evidence>
<name>A0ABU1GIS8_9GAMM</name>
<dbReference type="Pfam" id="PF13807">
    <property type="entry name" value="GNVR"/>
    <property type="match status" value="1"/>
</dbReference>
<feature type="coiled-coil region" evidence="14">
    <location>
        <begin position="402"/>
        <end position="432"/>
    </location>
</feature>
<keyword evidence="10 15" id="KW-1133">Transmembrane helix</keyword>
<comment type="subcellular location">
    <subcellularLocation>
        <location evidence="1">Cell inner membrane</location>
        <topology evidence="1">Multi-pass membrane protein</topology>
    </subcellularLocation>
</comment>
<dbReference type="RefSeq" id="WP_309635826.1">
    <property type="nucleotide sequence ID" value="NZ_JARWAL010000002.1"/>
</dbReference>
<dbReference type="InterPro" id="IPR003856">
    <property type="entry name" value="LPS_length_determ_N"/>
</dbReference>
<dbReference type="Gene3D" id="3.40.50.300">
    <property type="entry name" value="P-loop containing nucleotide triphosphate hydrolases"/>
    <property type="match status" value="1"/>
</dbReference>
<keyword evidence="7" id="KW-0547">Nucleotide-binding</keyword>
<dbReference type="EMBL" id="JARWAL010000002">
    <property type="protein sequence ID" value="MDR5891918.1"/>
    <property type="molecule type" value="Genomic_DNA"/>
</dbReference>
<dbReference type="SUPFAM" id="SSF52540">
    <property type="entry name" value="P-loop containing nucleoside triphosphate hydrolases"/>
    <property type="match status" value="1"/>
</dbReference>
<protein>
    <submittedName>
        <fullName evidence="17">Polysaccharide biosynthesis tyrosine autokinase</fullName>
        <ecNumber evidence="17">2.7.10.2</ecNumber>
    </submittedName>
</protein>
<evidence type="ECO:0000256" key="6">
    <source>
        <dbReference type="ARBA" id="ARBA00022692"/>
    </source>
</evidence>
<dbReference type="InterPro" id="IPR027417">
    <property type="entry name" value="P-loop_NTPase"/>
</dbReference>
<reference evidence="17 18" key="1">
    <citation type="submission" date="2023-04" db="EMBL/GenBank/DDBJ databases">
        <title>A long-awaited taxogenomic arrangement of the family Halomonadaceae.</title>
        <authorList>
            <person name="De La Haba R."/>
            <person name="Chuvochina M."/>
            <person name="Wittouck S."/>
            <person name="Arahal D.R."/>
            <person name="Sanchez-Porro C."/>
            <person name="Hugenholtz P."/>
            <person name="Ventosa A."/>
        </authorList>
    </citation>
    <scope>NUCLEOTIDE SEQUENCE [LARGE SCALE GENOMIC DNA]</scope>
    <source>
        <strain evidence="17 18">DSM 17332</strain>
    </source>
</reference>
<feature type="transmembrane region" description="Helical" evidence="15">
    <location>
        <begin position="487"/>
        <end position="510"/>
    </location>
</feature>
<keyword evidence="18" id="KW-1185">Reference proteome</keyword>
<dbReference type="Pfam" id="PF02706">
    <property type="entry name" value="Wzz"/>
    <property type="match status" value="1"/>
</dbReference>
<dbReference type="Pfam" id="PF23607">
    <property type="entry name" value="WZC_N"/>
    <property type="match status" value="1"/>
</dbReference>